<evidence type="ECO:0000256" key="4">
    <source>
        <dbReference type="ARBA" id="ARBA00022581"/>
    </source>
</evidence>
<keyword evidence="14" id="KW-1160">Virus entry into host cell</keyword>
<evidence type="ECO:0000256" key="3">
    <source>
        <dbReference type="ARBA" id="ARBA00022546"/>
    </source>
</evidence>
<evidence type="ECO:0000313" key="19">
    <source>
        <dbReference type="Proteomes" id="UP001266981"/>
    </source>
</evidence>
<dbReference type="Proteomes" id="UP001266981">
    <property type="component" value="Segment"/>
</dbReference>
<keyword evidence="19" id="KW-1185">Reference proteome</keyword>
<evidence type="ECO:0000256" key="16">
    <source>
        <dbReference type="SAM" id="MobiDB-lite"/>
    </source>
</evidence>
<sequence>MSAINPKGYYGSAASPSISQDGTDNSGYNKCVAIGTIILSILSLIILILLNGTNLVLVIKNEEKLNHNFDQLNQLGSHSEQLSVDLQTNIKPKIDLINNAVTYQLPSSLSQLMQYVRTDLTRICSLEGKNFSCPQCPTGDYSNSNLFRPYSSGTFDSCIRSGNNLVVQFPIAFKDTVSFIPAQTKFNTCIRSPSFDIGQNMYVYTHNMVDEGCENELTSTQVWVMGTISDDADGMPKFTNKLIWHLNDKLNRKSCSVAVIGYGSWMLCSLMDTTMADDVQSVGINRLFLGYMDPYGRKLSWIYETSEISFDYKYNCLYPSVGAGIVSKGNVYFLVYGALTNNIDLPAMCNAPLCESPNQGVCNNAQKPSLFGNKQVVNGILSFSNIISWKPALTVKTIKPSNNRFGAEGRLYKDYYTGNTLIYIRSSSWYPQPQVGLINLASATVTKWIDIVTIARPGANPCGFYNKCPAECVTGVYTDLFPLTSEFQYAATVYLRSVNTFVDPHAAIINTTTNLYWKRVTTIDQQSGMTTTTCFAFSGKNWCVSIVEMTPGTLGGSQPIMIMYKLPLECVSRSTRGVDTGSLDQTMTFSLQDDMLPEPYSSAVSGHYWQHSNLCQSLQPGFNYVSYLNYTMNIYCAHYHCEMIGDNIEIGGFPVEEQHSNQTGLSDHTDGGRKNGVENDDGATPSLAETYTVESLHERTTNMIQRATSTYDKVLLTDLISNIRSPTTSPETSAITKDYIEDLTTGRKQYQELTTDLDFLNTFTLGKSQTDIATKSVPYTDSYTTFTRIIGTDTSGTSNSGKGIQFRLVEYDLNSKGEFQKYLQENKDAILKLLTMPQGVVVLNVADKVLPVGMGQSITAKLGTNTKRQSGRYLYIKGKQYFLSSNGTVEIVKTSKHVIPSAIQRQLTLMKTVLGITHDSEEDQEYDYIQTDQD</sequence>
<comment type="subcellular location">
    <subcellularLocation>
        <location evidence="2">Host membrane</location>
        <topology evidence="2">Single-pass type II membrane protein</topology>
    </subcellularLocation>
    <subcellularLocation>
        <location evidence="1">Virion membrane</location>
        <topology evidence="1">Single-pass type II membrane protein</topology>
    </subcellularLocation>
</comment>
<keyword evidence="13" id="KW-0325">Glycoprotein</keyword>
<keyword evidence="4" id="KW-0945">Host-virus interaction</keyword>
<evidence type="ECO:0000256" key="13">
    <source>
        <dbReference type="ARBA" id="ARBA00023180"/>
    </source>
</evidence>
<keyword evidence="8" id="KW-1043">Host membrane</keyword>
<evidence type="ECO:0000256" key="8">
    <source>
        <dbReference type="ARBA" id="ARBA00022870"/>
    </source>
</evidence>
<dbReference type="Gene3D" id="2.120.10.10">
    <property type="match status" value="1"/>
</dbReference>
<evidence type="ECO:0000256" key="1">
    <source>
        <dbReference type="ARBA" id="ARBA00004208"/>
    </source>
</evidence>
<keyword evidence="3 15" id="KW-0348">Hemagglutinin</keyword>
<feature type="region of interest" description="Disordered" evidence="16">
    <location>
        <begin position="658"/>
        <end position="686"/>
    </location>
</feature>
<evidence type="ECO:0000313" key="18">
    <source>
        <dbReference type="EMBL" id="UOL48916.1"/>
    </source>
</evidence>
<evidence type="ECO:0000256" key="17">
    <source>
        <dbReference type="SAM" id="Phobius"/>
    </source>
</evidence>
<keyword evidence="10" id="KW-0735">Signal-anchor</keyword>
<feature type="transmembrane region" description="Helical" evidence="17">
    <location>
        <begin position="31"/>
        <end position="50"/>
    </location>
</feature>
<dbReference type="EMBL" id="OM030331">
    <property type="protein sequence ID" value="UOL48916.1"/>
    <property type="molecule type" value="Viral_cRNA"/>
</dbReference>
<comment type="similarity">
    <text evidence="15">Belongs to the paramyxoviruses hemagglutinin-neuraminidase family.</text>
</comment>
<keyword evidence="7" id="KW-0946">Virion</keyword>
<organism evidence="18 19">
    <name type="scientific">Wufeng Typhlomys cinereus jeilongvirus 1</name>
    <dbReference type="NCBI Taxonomy" id="2928989"/>
    <lineage>
        <taxon>Viruses</taxon>
        <taxon>Riboviria</taxon>
        <taxon>Orthornavirae</taxon>
        <taxon>Negarnaviricota</taxon>
        <taxon>Haploviricotina</taxon>
        <taxon>Monjiviricetes</taxon>
        <taxon>Mononegavirales</taxon>
        <taxon>Paramyxoviridae</taxon>
        <taxon>Orthoparamyxovirinae</taxon>
        <taxon>Jeilongvirus</taxon>
        <taxon>Jeilongvirus typhlomysis</taxon>
    </lineage>
</organism>
<evidence type="ECO:0000256" key="5">
    <source>
        <dbReference type="ARBA" id="ARBA00022692"/>
    </source>
</evidence>
<dbReference type="Pfam" id="PF00423">
    <property type="entry name" value="HN"/>
    <property type="match status" value="1"/>
</dbReference>
<evidence type="ECO:0000256" key="2">
    <source>
        <dbReference type="ARBA" id="ARBA00004597"/>
    </source>
</evidence>
<evidence type="ECO:0000256" key="9">
    <source>
        <dbReference type="ARBA" id="ARBA00022879"/>
    </source>
</evidence>
<dbReference type="GO" id="GO:0019062">
    <property type="term" value="P:virion attachment to host cell"/>
    <property type="evidence" value="ECO:0007669"/>
    <property type="project" value="UniProtKB-KW"/>
</dbReference>
<dbReference type="InterPro" id="IPR000665">
    <property type="entry name" value="Hemagglutn/HN"/>
</dbReference>
<dbReference type="SUPFAM" id="SSF50939">
    <property type="entry name" value="Sialidases"/>
    <property type="match status" value="1"/>
</dbReference>
<keyword evidence="5 17" id="KW-0812">Transmembrane</keyword>
<dbReference type="GO" id="GO:0046789">
    <property type="term" value="F:host cell surface receptor binding"/>
    <property type="evidence" value="ECO:0007669"/>
    <property type="project" value="InterPro"/>
</dbReference>
<keyword evidence="11 17" id="KW-1133">Transmembrane helix</keyword>
<evidence type="ECO:0000256" key="10">
    <source>
        <dbReference type="ARBA" id="ARBA00022968"/>
    </source>
</evidence>
<name>A0A8T9KLW2_9MONO</name>
<reference evidence="18" key="1">
    <citation type="submission" date="2021-12" db="EMBL/GenBank/DDBJ databases">
        <authorList>
            <person name="Tan Z.-Z."/>
            <person name="Pan Y.-F."/>
            <person name="Zhang Y.-Z."/>
        </authorList>
    </citation>
    <scope>NUCLEOTIDE SEQUENCE</scope>
    <source>
        <strain evidence="18">WFS_ZhuWei</strain>
    </source>
</reference>
<accession>A0A8T9KLW2</accession>
<evidence type="ECO:0000256" key="6">
    <source>
        <dbReference type="ARBA" id="ARBA00022804"/>
    </source>
</evidence>
<evidence type="ECO:0000256" key="15">
    <source>
        <dbReference type="RuleBase" id="RU004216"/>
    </source>
</evidence>
<keyword evidence="12 17" id="KW-0472">Membrane</keyword>
<evidence type="ECO:0000256" key="11">
    <source>
        <dbReference type="ARBA" id="ARBA00022989"/>
    </source>
</evidence>
<dbReference type="GO" id="GO:0033644">
    <property type="term" value="C:host cell membrane"/>
    <property type="evidence" value="ECO:0007669"/>
    <property type="project" value="UniProtKB-SubCell"/>
</dbReference>
<keyword evidence="6" id="KW-1161">Viral attachment to host cell</keyword>
<dbReference type="GO" id="GO:0055036">
    <property type="term" value="C:virion membrane"/>
    <property type="evidence" value="ECO:0007669"/>
    <property type="project" value="UniProtKB-SubCell"/>
</dbReference>
<protein>
    <submittedName>
        <fullName evidence="18">Attachment glycoprotein</fullName>
    </submittedName>
</protein>
<dbReference type="InterPro" id="IPR036278">
    <property type="entry name" value="Sialidase_sf"/>
</dbReference>
<keyword evidence="9 15" id="KW-0261">Viral envelope protein</keyword>
<dbReference type="GO" id="GO:0019031">
    <property type="term" value="C:viral envelope"/>
    <property type="evidence" value="ECO:0007669"/>
    <property type="project" value="UniProtKB-KW"/>
</dbReference>
<feature type="compositionally biased region" description="Basic and acidic residues" evidence="16">
    <location>
        <begin position="667"/>
        <end position="677"/>
    </location>
</feature>
<evidence type="ECO:0000256" key="14">
    <source>
        <dbReference type="ARBA" id="ARBA00023296"/>
    </source>
</evidence>
<dbReference type="GO" id="GO:0046718">
    <property type="term" value="P:symbiont entry into host cell"/>
    <property type="evidence" value="ECO:0007669"/>
    <property type="project" value="UniProtKB-KW"/>
</dbReference>
<proteinExistence type="inferred from homology"/>
<evidence type="ECO:0000256" key="7">
    <source>
        <dbReference type="ARBA" id="ARBA00022844"/>
    </source>
</evidence>
<evidence type="ECO:0000256" key="12">
    <source>
        <dbReference type="ARBA" id="ARBA00023136"/>
    </source>
</evidence>